<sequence length="525" mass="55106">MITKVVHGWRPAGLLAYLLGPGTAEVHREPRVIASWDGLDADWQPVSTGPGEYDLALRPLITALHAPAVAAGLPTRAPAENGKRGYVWHCSARVAATDQVLSDGEWAGIAWELLDGAGIAKRGDAGSPRWVAVRHAEDHIHIAAVLVRQDTSRRFWPHHDYPKLRAAARRIEQRLGLTVTAAPDGTAASRPSRGEIEKAGREGRVPAQIELRRAAQQAAVAATDVDEFVAYLQERRYLVGLRRAPSGDLLGYKLARPGDVTAAGEPVFYSGSKLAPDLSLPRLQQRWASTPSARTPGAAGREPGASEVLEAVAAARAALRAGDEDGDGIIAATADLLIALAGNRRGGWGDRWGTAADRFDRAARTPGGHPPEPGPVAGELRVLARSLLTAPSRAGRGRGAVGGVALAVALAALVAEIAAWQTARGRDHQAAAARRTAADATELVLEHPTAARSGRARMSGGGNGRARGTPRPRGGSGRSRRRQNSEPTMTPPTGNSRTSPSPVVLSAAAAASPPASQPTLWVDRS</sequence>
<dbReference type="RefSeq" id="WP_311560359.1">
    <property type="nucleotide sequence ID" value="NZ_JAVREJ010000048.1"/>
</dbReference>
<reference evidence="4" key="1">
    <citation type="submission" date="2023-07" db="EMBL/GenBank/DDBJ databases">
        <title>30 novel species of actinomycetes from the DSMZ collection.</title>
        <authorList>
            <person name="Nouioui I."/>
        </authorList>
    </citation>
    <scope>NUCLEOTIDE SEQUENCE [LARGE SCALE GENOMIC DNA]</scope>
    <source>
        <strain evidence="4">DSM 45834</strain>
    </source>
</reference>
<feature type="region of interest" description="Disordered" evidence="1">
    <location>
        <begin position="183"/>
        <end position="202"/>
    </location>
</feature>
<evidence type="ECO:0000259" key="2">
    <source>
        <dbReference type="Pfam" id="PF03432"/>
    </source>
</evidence>
<accession>A0ABU2NK83</accession>
<feature type="compositionally biased region" description="Basic and acidic residues" evidence="1">
    <location>
        <begin position="192"/>
        <end position="202"/>
    </location>
</feature>
<dbReference type="Pfam" id="PF03432">
    <property type="entry name" value="Relaxase"/>
    <property type="match status" value="1"/>
</dbReference>
<name>A0ABU2NK83_9PSEU</name>
<dbReference type="InterPro" id="IPR005094">
    <property type="entry name" value="Endonuclease_MobA/VirD2"/>
</dbReference>
<evidence type="ECO:0000313" key="4">
    <source>
        <dbReference type="Proteomes" id="UP001183202"/>
    </source>
</evidence>
<protein>
    <recommendedName>
        <fullName evidence="2">MobA/VirD2-like nuclease domain-containing protein</fullName>
    </recommendedName>
</protein>
<feature type="compositionally biased region" description="Polar residues" evidence="1">
    <location>
        <begin position="485"/>
        <end position="498"/>
    </location>
</feature>
<dbReference type="EMBL" id="JAVREJ010000048">
    <property type="protein sequence ID" value="MDT0353848.1"/>
    <property type="molecule type" value="Genomic_DNA"/>
</dbReference>
<evidence type="ECO:0000256" key="1">
    <source>
        <dbReference type="SAM" id="MobiDB-lite"/>
    </source>
</evidence>
<dbReference type="Proteomes" id="UP001183202">
    <property type="component" value="Unassembled WGS sequence"/>
</dbReference>
<feature type="compositionally biased region" description="Low complexity" evidence="1">
    <location>
        <begin position="499"/>
        <end position="518"/>
    </location>
</feature>
<evidence type="ECO:0000313" key="3">
    <source>
        <dbReference type="EMBL" id="MDT0353848.1"/>
    </source>
</evidence>
<feature type="region of interest" description="Disordered" evidence="1">
    <location>
        <begin position="445"/>
        <end position="525"/>
    </location>
</feature>
<keyword evidence="4" id="KW-1185">Reference proteome</keyword>
<gene>
    <name evidence="3" type="ORF">RM445_30620</name>
</gene>
<comment type="caution">
    <text evidence="3">The sequence shown here is derived from an EMBL/GenBank/DDBJ whole genome shotgun (WGS) entry which is preliminary data.</text>
</comment>
<proteinExistence type="predicted"/>
<organism evidence="3 4">
    <name type="scientific">Pseudonocardia charpentierae</name>
    <dbReference type="NCBI Taxonomy" id="3075545"/>
    <lineage>
        <taxon>Bacteria</taxon>
        <taxon>Bacillati</taxon>
        <taxon>Actinomycetota</taxon>
        <taxon>Actinomycetes</taxon>
        <taxon>Pseudonocardiales</taxon>
        <taxon>Pseudonocardiaceae</taxon>
        <taxon>Pseudonocardia</taxon>
    </lineage>
</organism>
<feature type="domain" description="MobA/VirD2-like nuclease" evidence="2">
    <location>
        <begin position="83"/>
        <end position="177"/>
    </location>
</feature>